<dbReference type="EC" id="6.3.2.17" evidence="6"/>
<evidence type="ECO:0000256" key="5">
    <source>
        <dbReference type="ARBA" id="ARBA00013023"/>
    </source>
</evidence>
<keyword evidence="25" id="KW-1185">Reference proteome</keyword>
<evidence type="ECO:0000259" key="22">
    <source>
        <dbReference type="Pfam" id="PF02875"/>
    </source>
</evidence>
<dbReference type="InterPro" id="IPR004101">
    <property type="entry name" value="Mur_ligase_C"/>
</dbReference>
<name>A0ABT5VUM2_9BACT</name>
<evidence type="ECO:0000313" key="24">
    <source>
        <dbReference type="EMBL" id="MDE5417974.1"/>
    </source>
</evidence>
<keyword evidence="8 21" id="KW-0436">Ligase</keyword>
<gene>
    <name evidence="24" type="ORF">L3049_08135</name>
</gene>
<dbReference type="RefSeq" id="WP_275109309.1">
    <property type="nucleotide sequence ID" value="NZ_JAKJSC010000001.1"/>
</dbReference>
<dbReference type="PROSITE" id="PS01011">
    <property type="entry name" value="FOLYLPOLYGLU_SYNT_1"/>
    <property type="match status" value="1"/>
</dbReference>
<keyword evidence="11 21" id="KW-0067">ATP-binding</keyword>
<evidence type="ECO:0000256" key="21">
    <source>
        <dbReference type="PIRNR" id="PIRNR001563"/>
    </source>
</evidence>
<keyword evidence="13" id="KW-0289">Folate biosynthesis</keyword>
<sequence>MNYKETLDYMFTKLPMYQRTGKAAYKANLDTTLALDEYFDHPHKEFKTIHVAGTNGKGSVSHAVASVLQASGYKVGLYTSPHLRDFRERVKINGEMITEDHVVKFIAEHREKFEELCPSFFEMTVAMAFEYFADQKVDIAVVEVGLGGRLDSTNIINPLVSVITNISKDHTNLLGNDITQIAGEKAGIIKTNVPVVVGEKQEEIFPVFERFSADKNTELIYSEDKYEIKSSELRDHHRHIIYRSISKNEEVRINCDLLGSYQVKNIRTALCVCDKLIQQGLEIANSAIKHGLSNVVADTGLLGRWYTISKDPLVICDTGHNVAGIKEIISQIESMDYRNLHIVFGVVDDKNIDDILKLIPKSANYYFTRANIPRALDQNVLAKKAKAFGLNGNTYETVSLALRSAKDNSNENDLIFVGGSTFVVAEVV</sequence>
<evidence type="ECO:0000256" key="19">
    <source>
        <dbReference type="ARBA" id="ARBA00049035"/>
    </source>
</evidence>
<comment type="similarity">
    <text evidence="4 21">Belongs to the folylpolyglutamate synthase family.</text>
</comment>
<protein>
    <recommendedName>
        <fullName evidence="7">Dihydrofolate synthase/folylpolyglutamate synthase</fullName>
        <ecNumber evidence="5">6.3.2.12</ecNumber>
        <ecNumber evidence="6">6.3.2.17</ecNumber>
    </recommendedName>
    <alternativeName>
        <fullName evidence="16">Folylpoly-gamma-glutamate synthetase-dihydrofolate synthetase</fullName>
    </alternativeName>
    <alternativeName>
        <fullName evidence="14">Folylpolyglutamate synthetase</fullName>
    </alternativeName>
    <alternativeName>
        <fullName evidence="15">Tetrahydrofolylpolyglutamate synthase</fullName>
    </alternativeName>
</protein>
<evidence type="ECO:0000256" key="11">
    <source>
        <dbReference type="ARBA" id="ARBA00022840"/>
    </source>
</evidence>
<dbReference type="EC" id="6.3.2.12" evidence="5"/>
<dbReference type="SUPFAM" id="SSF53623">
    <property type="entry name" value="MurD-like peptide ligases, catalytic domain"/>
    <property type="match status" value="1"/>
</dbReference>
<dbReference type="SUPFAM" id="SSF53244">
    <property type="entry name" value="MurD-like peptide ligases, peptide-binding domain"/>
    <property type="match status" value="1"/>
</dbReference>
<comment type="pathway">
    <text evidence="2">Cofactor biosynthesis; tetrahydrofolate biosynthesis; 7,8-dihydrofolate from 2-amino-4-hydroxy-6-hydroxymethyl-7,8-dihydropteridine diphosphate and 4-aminobenzoate: step 2/2.</text>
</comment>
<dbReference type="Proteomes" id="UP001528920">
    <property type="component" value="Unassembled WGS sequence"/>
</dbReference>
<dbReference type="Gene3D" id="3.40.1190.10">
    <property type="entry name" value="Mur-like, catalytic domain"/>
    <property type="match status" value="1"/>
</dbReference>
<comment type="catalytic activity">
    <reaction evidence="19">
        <text>(6R)-5,10-methylenetetrahydrofolyl-(gamma-L-Glu)(n) + L-glutamate + ATP = (6R)-5,10-methylenetetrahydrofolyl-(gamma-L-Glu)(n+1) + ADP + phosphate + H(+)</text>
        <dbReference type="Rhea" id="RHEA:51912"/>
        <dbReference type="Rhea" id="RHEA-COMP:13257"/>
        <dbReference type="Rhea" id="RHEA-COMP:13258"/>
        <dbReference type="ChEBI" id="CHEBI:15378"/>
        <dbReference type="ChEBI" id="CHEBI:29985"/>
        <dbReference type="ChEBI" id="CHEBI:30616"/>
        <dbReference type="ChEBI" id="CHEBI:43474"/>
        <dbReference type="ChEBI" id="CHEBI:136572"/>
        <dbReference type="ChEBI" id="CHEBI:456216"/>
        <dbReference type="EC" id="6.3.2.17"/>
    </reaction>
</comment>
<dbReference type="InterPro" id="IPR013221">
    <property type="entry name" value="Mur_ligase_cen"/>
</dbReference>
<reference evidence="24 25" key="1">
    <citation type="submission" date="2022-01" db="EMBL/GenBank/DDBJ databases">
        <title>Labilibaculum sp. nov, a marine bacterium isolated from Antarctica.</title>
        <authorList>
            <person name="Dai W."/>
        </authorList>
    </citation>
    <scope>NUCLEOTIDE SEQUENCE [LARGE SCALE GENOMIC DNA]</scope>
    <source>
        <strain evidence="24 25">DW002</strain>
    </source>
</reference>
<feature type="domain" description="Mur ligase C-terminal" evidence="22">
    <location>
        <begin position="303"/>
        <end position="420"/>
    </location>
</feature>
<comment type="function">
    <text evidence="1">Functions in two distinct reactions of the de novo folate biosynthetic pathway. Catalyzes the addition of a glutamate residue to dihydropteroate (7,8-dihydropteroate or H2Pte) to form dihydrofolate (7,8-dihydrofolate monoglutamate or H2Pte-Glu). Also catalyzes successive additions of L-glutamate to tetrahydrofolate or 10-formyltetrahydrofolate or 5,10-methylenetetrahydrofolate, leading to folylpolyglutamate derivatives.</text>
</comment>
<evidence type="ECO:0000256" key="18">
    <source>
        <dbReference type="ARBA" id="ARBA00047808"/>
    </source>
</evidence>
<evidence type="ECO:0000256" key="13">
    <source>
        <dbReference type="ARBA" id="ARBA00022909"/>
    </source>
</evidence>
<keyword evidence="10 21" id="KW-0547">Nucleotide-binding</keyword>
<evidence type="ECO:0000256" key="16">
    <source>
        <dbReference type="ARBA" id="ARBA00032510"/>
    </source>
</evidence>
<dbReference type="InterPro" id="IPR036565">
    <property type="entry name" value="Mur-like_cat_sf"/>
</dbReference>
<dbReference type="NCBIfam" id="TIGR01499">
    <property type="entry name" value="folC"/>
    <property type="match status" value="1"/>
</dbReference>
<organism evidence="24 25">
    <name type="scientific">Paralabilibaculum antarcticum</name>
    <dbReference type="NCBI Taxonomy" id="2912572"/>
    <lineage>
        <taxon>Bacteria</taxon>
        <taxon>Pseudomonadati</taxon>
        <taxon>Bacteroidota</taxon>
        <taxon>Bacteroidia</taxon>
        <taxon>Marinilabiliales</taxon>
        <taxon>Marinifilaceae</taxon>
        <taxon>Paralabilibaculum</taxon>
    </lineage>
</organism>
<evidence type="ECO:0000313" key="25">
    <source>
        <dbReference type="Proteomes" id="UP001528920"/>
    </source>
</evidence>
<comment type="catalytic activity">
    <reaction evidence="20">
        <text>7,8-dihydropteroate + L-glutamate + ATP = 7,8-dihydrofolate + ADP + phosphate + H(+)</text>
        <dbReference type="Rhea" id="RHEA:23584"/>
        <dbReference type="ChEBI" id="CHEBI:15378"/>
        <dbReference type="ChEBI" id="CHEBI:17839"/>
        <dbReference type="ChEBI" id="CHEBI:29985"/>
        <dbReference type="ChEBI" id="CHEBI:30616"/>
        <dbReference type="ChEBI" id="CHEBI:43474"/>
        <dbReference type="ChEBI" id="CHEBI:57451"/>
        <dbReference type="ChEBI" id="CHEBI:456216"/>
        <dbReference type="EC" id="6.3.2.12"/>
    </reaction>
</comment>
<dbReference type="Pfam" id="PF02875">
    <property type="entry name" value="Mur_ligase_C"/>
    <property type="match status" value="1"/>
</dbReference>
<accession>A0ABT5VUM2</accession>
<dbReference type="PANTHER" id="PTHR11136:SF0">
    <property type="entry name" value="DIHYDROFOLATE SYNTHETASE-RELATED"/>
    <property type="match status" value="1"/>
</dbReference>
<evidence type="ECO:0000256" key="3">
    <source>
        <dbReference type="ARBA" id="ARBA00005150"/>
    </source>
</evidence>
<dbReference type="InterPro" id="IPR036615">
    <property type="entry name" value="Mur_ligase_C_dom_sf"/>
</dbReference>
<dbReference type="Pfam" id="PF08245">
    <property type="entry name" value="Mur_ligase_M"/>
    <property type="match status" value="1"/>
</dbReference>
<evidence type="ECO:0000256" key="2">
    <source>
        <dbReference type="ARBA" id="ARBA00004799"/>
    </source>
</evidence>
<evidence type="ECO:0000256" key="4">
    <source>
        <dbReference type="ARBA" id="ARBA00008276"/>
    </source>
</evidence>
<evidence type="ECO:0000256" key="1">
    <source>
        <dbReference type="ARBA" id="ARBA00002714"/>
    </source>
</evidence>
<comment type="catalytic activity">
    <reaction evidence="18">
        <text>10-formyltetrahydrofolyl-(gamma-L-Glu)(n) + L-glutamate + ATP = 10-formyltetrahydrofolyl-(gamma-L-Glu)(n+1) + ADP + phosphate + H(+)</text>
        <dbReference type="Rhea" id="RHEA:51904"/>
        <dbReference type="Rhea" id="RHEA-COMP:13088"/>
        <dbReference type="Rhea" id="RHEA-COMP:14300"/>
        <dbReference type="ChEBI" id="CHEBI:15378"/>
        <dbReference type="ChEBI" id="CHEBI:29985"/>
        <dbReference type="ChEBI" id="CHEBI:30616"/>
        <dbReference type="ChEBI" id="CHEBI:43474"/>
        <dbReference type="ChEBI" id="CHEBI:134413"/>
        <dbReference type="ChEBI" id="CHEBI:456216"/>
        <dbReference type="EC" id="6.3.2.17"/>
    </reaction>
</comment>
<evidence type="ECO:0000256" key="8">
    <source>
        <dbReference type="ARBA" id="ARBA00022598"/>
    </source>
</evidence>
<keyword evidence="12" id="KW-0460">Magnesium</keyword>
<evidence type="ECO:0000256" key="15">
    <source>
        <dbReference type="ARBA" id="ARBA00030592"/>
    </source>
</evidence>
<evidence type="ECO:0000256" key="17">
    <source>
        <dbReference type="ARBA" id="ARBA00047493"/>
    </source>
</evidence>
<evidence type="ECO:0000256" key="12">
    <source>
        <dbReference type="ARBA" id="ARBA00022842"/>
    </source>
</evidence>
<dbReference type="PANTHER" id="PTHR11136">
    <property type="entry name" value="FOLYLPOLYGLUTAMATE SYNTHASE-RELATED"/>
    <property type="match status" value="1"/>
</dbReference>
<evidence type="ECO:0000256" key="7">
    <source>
        <dbReference type="ARBA" id="ARBA00019357"/>
    </source>
</evidence>
<evidence type="ECO:0000256" key="20">
    <source>
        <dbReference type="ARBA" id="ARBA00049161"/>
    </source>
</evidence>
<evidence type="ECO:0000259" key="23">
    <source>
        <dbReference type="Pfam" id="PF08245"/>
    </source>
</evidence>
<dbReference type="EMBL" id="JAKJSC010000001">
    <property type="protein sequence ID" value="MDE5417974.1"/>
    <property type="molecule type" value="Genomic_DNA"/>
</dbReference>
<feature type="domain" description="Mur ligase central" evidence="23">
    <location>
        <begin position="51"/>
        <end position="272"/>
    </location>
</feature>
<evidence type="ECO:0000256" key="6">
    <source>
        <dbReference type="ARBA" id="ARBA00013025"/>
    </source>
</evidence>
<dbReference type="InterPro" id="IPR001645">
    <property type="entry name" value="Folylpolyglutamate_synth"/>
</dbReference>
<dbReference type="PIRSF" id="PIRSF001563">
    <property type="entry name" value="Folylpolyglu_synth"/>
    <property type="match status" value="1"/>
</dbReference>
<comment type="pathway">
    <text evidence="3">Cofactor biosynthesis; tetrahydrofolylpolyglutamate biosynthesis.</text>
</comment>
<comment type="catalytic activity">
    <reaction evidence="17">
        <text>(6S)-5,6,7,8-tetrahydrofolyl-(gamma-L-Glu)(n) + L-glutamate + ATP = (6S)-5,6,7,8-tetrahydrofolyl-(gamma-L-Glu)(n+1) + ADP + phosphate + H(+)</text>
        <dbReference type="Rhea" id="RHEA:10580"/>
        <dbReference type="Rhea" id="RHEA-COMP:14738"/>
        <dbReference type="Rhea" id="RHEA-COMP:14740"/>
        <dbReference type="ChEBI" id="CHEBI:15378"/>
        <dbReference type="ChEBI" id="CHEBI:29985"/>
        <dbReference type="ChEBI" id="CHEBI:30616"/>
        <dbReference type="ChEBI" id="CHEBI:43474"/>
        <dbReference type="ChEBI" id="CHEBI:141005"/>
        <dbReference type="ChEBI" id="CHEBI:456216"/>
        <dbReference type="EC" id="6.3.2.17"/>
    </reaction>
</comment>
<evidence type="ECO:0000256" key="9">
    <source>
        <dbReference type="ARBA" id="ARBA00022723"/>
    </source>
</evidence>
<evidence type="ECO:0000256" key="14">
    <source>
        <dbReference type="ARBA" id="ARBA00030048"/>
    </source>
</evidence>
<comment type="caution">
    <text evidence="24">The sequence shown here is derived from an EMBL/GenBank/DDBJ whole genome shotgun (WGS) entry which is preliminary data.</text>
</comment>
<dbReference type="Gene3D" id="3.90.190.20">
    <property type="entry name" value="Mur ligase, C-terminal domain"/>
    <property type="match status" value="1"/>
</dbReference>
<evidence type="ECO:0000256" key="10">
    <source>
        <dbReference type="ARBA" id="ARBA00022741"/>
    </source>
</evidence>
<keyword evidence="9" id="KW-0479">Metal-binding</keyword>
<dbReference type="InterPro" id="IPR018109">
    <property type="entry name" value="Folylpolyglutamate_synth_CS"/>
</dbReference>
<proteinExistence type="inferred from homology"/>
<dbReference type="PROSITE" id="PS01012">
    <property type="entry name" value="FOLYLPOLYGLU_SYNT_2"/>
    <property type="match status" value="1"/>
</dbReference>